<feature type="transmembrane region" description="Helical" evidence="1">
    <location>
        <begin position="7"/>
        <end position="25"/>
    </location>
</feature>
<reference evidence="2 3" key="1">
    <citation type="submission" date="2015-09" db="EMBL/GenBank/DDBJ databases">
        <authorList>
            <consortium name="Pathogen Informatics"/>
        </authorList>
    </citation>
    <scope>NUCLEOTIDE SEQUENCE [LARGE SCALE GENOMIC DNA]</scope>
    <source>
        <strain evidence="2 3">2789STDY5834861</strain>
    </source>
</reference>
<proteinExistence type="predicted"/>
<evidence type="ECO:0000313" key="2">
    <source>
        <dbReference type="EMBL" id="CUN67452.1"/>
    </source>
</evidence>
<keyword evidence="1" id="KW-0812">Transmembrane</keyword>
<evidence type="ECO:0000313" key="3">
    <source>
        <dbReference type="Proteomes" id="UP000095645"/>
    </source>
</evidence>
<evidence type="ECO:0000256" key="1">
    <source>
        <dbReference type="SAM" id="Phobius"/>
    </source>
</evidence>
<keyword evidence="1" id="KW-0472">Membrane</keyword>
<gene>
    <name evidence="2" type="ORF">ERS852476_00767</name>
</gene>
<dbReference type="AlphaFoldDB" id="A0A173YTE9"/>
<dbReference type="EMBL" id="CYZP01000005">
    <property type="protein sequence ID" value="CUN67452.1"/>
    <property type="molecule type" value="Genomic_DNA"/>
</dbReference>
<dbReference type="RefSeq" id="WP_055057516.1">
    <property type="nucleotide sequence ID" value="NZ_CYZP01000005.1"/>
</dbReference>
<protein>
    <submittedName>
        <fullName evidence="2">Protein of uncharacterized function (DUF2500)</fullName>
    </submittedName>
</protein>
<dbReference type="Pfam" id="PF10694">
    <property type="entry name" value="DUF2500"/>
    <property type="match status" value="1"/>
</dbReference>
<keyword evidence="1" id="KW-1133">Transmembrane helix</keyword>
<dbReference type="InterPro" id="IPR019635">
    <property type="entry name" value="DUF2500"/>
</dbReference>
<organism evidence="2 3">
    <name type="scientific">Blautia obeum</name>
    <dbReference type="NCBI Taxonomy" id="40520"/>
    <lineage>
        <taxon>Bacteria</taxon>
        <taxon>Bacillati</taxon>
        <taxon>Bacillota</taxon>
        <taxon>Clostridia</taxon>
        <taxon>Lachnospirales</taxon>
        <taxon>Lachnospiraceae</taxon>
        <taxon>Blautia</taxon>
    </lineage>
</organism>
<accession>A0A173YTE9</accession>
<name>A0A173YTE9_9FIRM</name>
<sequence length="121" mass="13536">MYDTMDLIVPILIIAAIAVIILAFFKSMKEINDNKKAPLLSVPAKVAGKRTDIIKRNQPNAGDLSGAHGYTVVMNTTYYVSFEIEDGERKEFIVDHSIYNTLLEETKGTLSFKGTKFISFE</sequence>
<dbReference type="Gene3D" id="2.40.50.660">
    <property type="match status" value="1"/>
</dbReference>
<dbReference type="Proteomes" id="UP000095645">
    <property type="component" value="Unassembled WGS sequence"/>
</dbReference>